<dbReference type="InterPro" id="IPR017117">
    <property type="entry name" value="Nob1_euk"/>
</dbReference>
<evidence type="ECO:0000256" key="7">
    <source>
        <dbReference type="ARBA" id="ARBA00023242"/>
    </source>
</evidence>
<dbReference type="PANTHER" id="PTHR12814:SF2">
    <property type="entry name" value="RNA-BINDING PROTEIN NOB1"/>
    <property type="match status" value="1"/>
</dbReference>
<evidence type="ECO:0000256" key="6">
    <source>
        <dbReference type="ARBA" id="ARBA00022833"/>
    </source>
</evidence>
<evidence type="ECO:0000256" key="10">
    <source>
        <dbReference type="SAM" id="MobiDB-lite"/>
    </source>
</evidence>
<evidence type="ECO:0000256" key="4">
    <source>
        <dbReference type="ARBA" id="ARBA00022723"/>
    </source>
</evidence>
<evidence type="ECO:0000256" key="8">
    <source>
        <dbReference type="PIRNR" id="PIRNR037125"/>
    </source>
</evidence>
<evidence type="ECO:0000256" key="9">
    <source>
        <dbReference type="PIRSR" id="PIRSR037125-1"/>
    </source>
</evidence>
<dbReference type="PIRSF" id="PIRSF037125">
    <property type="entry name" value="D-site_20S_pre-rRNA_nuclease"/>
    <property type="match status" value="1"/>
</dbReference>
<protein>
    <recommendedName>
        <fullName evidence="8">RNA-binding protein NOB1</fullName>
    </recommendedName>
</protein>
<keyword evidence="4 8" id="KW-0479">Metal-binding</keyword>
<dbReference type="Gene3D" id="6.20.210.10">
    <property type="entry name" value="Nin one binding (NOB1), Zn-ribbon-like"/>
    <property type="match status" value="1"/>
</dbReference>
<dbReference type="SUPFAM" id="SSF144206">
    <property type="entry name" value="NOB1 zinc finger-like"/>
    <property type="match status" value="1"/>
</dbReference>
<feature type="region of interest" description="Disordered" evidence="10">
    <location>
        <begin position="373"/>
        <end position="395"/>
    </location>
</feature>
<evidence type="ECO:0000256" key="5">
    <source>
        <dbReference type="ARBA" id="ARBA00022801"/>
    </source>
</evidence>
<dbReference type="EMBL" id="JARQZJ010000077">
    <property type="protein sequence ID" value="KAK9882484.1"/>
    <property type="molecule type" value="Genomic_DNA"/>
</dbReference>
<keyword evidence="3" id="KW-0540">Nuclease</keyword>
<dbReference type="AlphaFoldDB" id="A0AAW1UHH3"/>
<dbReference type="InterPro" id="IPR014881">
    <property type="entry name" value="NOB1_Zn-bd"/>
</dbReference>
<keyword evidence="5" id="KW-0378">Hydrolase</keyword>
<dbReference type="GO" id="GO:0031981">
    <property type="term" value="C:nuclear lumen"/>
    <property type="evidence" value="ECO:0007669"/>
    <property type="project" value="UniProtKB-ARBA"/>
</dbReference>
<sequence length="455" mass="51877">MNEKKKKIEYLVVDTSAFIQNVQLQNTAENVITCENVVNEITNKRQLKRLVVLPYDLQVKNVSSESIKVVTEFSIKTGDYKSLSATDIAVIALTYQLEKEKVGTDHLRNEPLYQKTVNFVTSRNQLSDLVPTMPGFYLPKEKNVTSVEEKIDNKGNEVHEGNDEDNEVYEENNDEDKVVNEENKLDECKSENLRTSESVEQCDIEVLKEKFESSLLFENCEENDDENDNLLQKCEEEYSTEDSEVEDDDDGGGWITPSNVKDIKKQMQGAELEDVNVKVACMTTDFAMQNVLKQMNLNVASLDGKMIKQLRTYVLRCYSCFKTTSIMTKQFCPKCGNNTLKKVSVSLDENGKMQIHINARKPLTARGKRISLPRIKGGKHPNNPILVEDQPMPDNRPSKLARIKNDPLSEDYIAGFSPFITRDVYSRSAMLGIRPNVAAKDWMKRNSNASRRKRK</sequence>
<evidence type="ECO:0000256" key="3">
    <source>
        <dbReference type="ARBA" id="ARBA00022722"/>
    </source>
</evidence>
<evidence type="ECO:0000259" key="12">
    <source>
        <dbReference type="Pfam" id="PF17146"/>
    </source>
</evidence>
<dbReference type="Proteomes" id="UP001431783">
    <property type="component" value="Unassembled WGS sequence"/>
</dbReference>
<comment type="function">
    <text evidence="8">May play a role in mRNA degradation.</text>
</comment>
<feature type="binding site" evidence="9">
    <location>
        <position position="335"/>
    </location>
    <ligand>
        <name>Zn(2+)</name>
        <dbReference type="ChEBI" id="CHEBI:29105"/>
    </ligand>
</feature>
<organism evidence="13 14">
    <name type="scientific">Henosepilachna vigintioctopunctata</name>
    <dbReference type="NCBI Taxonomy" id="420089"/>
    <lineage>
        <taxon>Eukaryota</taxon>
        <taxon>Metazoa</taxon>
        <taxon>Ecdysozoa</taxon>
        <taxon>Arthropoda</taxon>
        <taxon>Hexapoda</taxon>
        <taxon>Insecta</taxon>
        <taxon>Pterygota</taxon>
        <taxon>Neoptera</taxon>
        <taxon>Endopterygota</taxon>
        <taxon>Coleoptera</taxon>
        <taxon>Polyphaga</taxon>
        <taxon>Cucujiformia</taxon>
        <taxon>Coccinelloidea</taxon>
        <taxon>Coccinellidae</taxon>
        <taxon>Epilachninae</taxon>
        <taxon>Epilachnini</taxon>
        <taxon>Henosepilachna</taxon>
    </lineage>
</organism>
<feature type="domain" description="Nin one binding (NOB1) Zn-ribbon-like" evidence="11">
    <location>
        <begin position="307"/>
        <end position="378"/>
    </location>
</feature>
<accession>A0AAW1UHH3</accession>
<feature type="binding site" evidence="9">
    <location>
        <position position="320"/>
    </location>
    <ligand>
        <name>Zn(2+)</name>
        <dbReference type="ChEBI" id="CHEBI:29105"/>
    </ligand>
</feature>
<proteinExistence type="inferred from homology"/>
<name>A0AAW1UHH3_9CUCU</name>
<dbReference type="InterPro" id="IPR036283">
    <property type="entry name" value="NOB1_Zf-like_sf"/>
</dbReference>
<keyword evidence="7 8" id="KW-0539">Nucleus</keyword>
<evidence type="ECO:0000313" key="13">
    <source>
        <dbReference type="EMBL" id="KAK9882484.1"/>
    </source>
</evidence>
<dbReference type="FunFam" id="3.40.50.1010:FF:000020">
    <property type="entry name" value="20S-pre-rRNA D-site endonuclease NOB1"/>
    <property type="match status" value="1"/>
</dbReference>
<feature type="binding site" evidence="9">
    <location>
        <position position="317"/>
    </location>
    <ligand>
        <name>Zn(2+)</name>
        <dbReference type="ChEBI" id="CHEBI:29105"/>
    </ligand>
</feature>
<dbReference type="Pfam" id="PF17146">
    <property type="entry name" value="PIN_6"/>
    <property type="match status" value="1"/>
</dbReference>
<dbReference type="GO" id="GO:0030490">
    <property type="term" value="P:maturation of SSU-rRNA"/>
    <property type="evidence" value="ECO:0007669"/>
    <property type="project" value="TreeGrafter"/>
</dbReference>
<feature type="domain" description="Ribonuclease PIN" evidence="12">
    <location>
        <begin position="11"/>
        <end position="97"/>
    </location>
</feature>
<evidence type="ECO:0000259" key="11">
    <source>
        <dbReference type="Pfam" id="PF08772"/>
    </source>
</evidence>
<dbReference type="Pfam" id="PF08772">
    <property type="entry name" value="Zn_ribbon_NOB1"/>
    <property type="match status" value="1"/>
</dbReference>
<comment type="caution">
    <text evidence="13">The sequence shown here is derived from an EMBL/GenBank/DDBJ whole genome shotgun (WGS) entry which is preliminary data.</text>
</comment>
<dbReference type="CDD" id="cd09876">
    <property type="entry name" value="PIN_Nob1-like"/>
    <property type="match status" value="1"/>
</dbReference>
<dbReference type="GO" id="GO:0005737">
    <property type="term" value="C:cytoplasm"/>
    <property type="evidence" value="ECO:0007669"/>
    <property type="project" value="UniProtKB-ARBA"/>
</dbReference>
<dbReference type="InterPro" id="IPR039907">
    <property type="entry name" value="NOB1"/>
</dbReference>
<dbReference type="GO" id="GO:0046872">
    <property type="term" value="F:metal ion binding"/>
    <property type="evidence" value="ECO:0007669"/>
    <property type="project" value="UniProtKB-UniRule"/>
</dbReference>
<feature type="binding site" evidence="9">
    <location>
        <position position="332"/>
    </location>
    <ligand>
        <name>Zn(2+)</name>
        <dbReference type="ChEBI" id="CHEBI:29105"/>
    </ligand>
</feature>
<dbReference type="Gene3D" id="3.40.50.1010">
    <property type="entry name" value="5'-nuclease"/>
    <property type="match status" value="1"/>
</dbReference>
<keyword evidence="14" id="KW-1185">Reference proteome</keyword>
<dbReference type="InterPro" id="IPR033411">
    <property type="entry name" value="Ribonuclease_PIN"/>
</dbReference>
<comment type="subcellular location">
    <subcellularLocation>
        <location evidence="1 8">Nucleus</location>
    </subcellularLocation>
</comment>
<reference evidence="13 14" key="1">
    <citation type="submission" date="2023-03" db="EMBL/GenBank/DDBJ databases">
        <title>Genome insight into feeding habits of ladybird beetles.</title>
        <authorList>
            <person name="Li H.-S."/>
            <person name="Huang Y.-H."/>
            <person name="Pang H."/>
        </authorList>
    </citation>
    <scope>NUCLEOTIDE SEQUENCE [LARGE SCALE GENOMIC DNA]</scope>
    <source>
        <strain evidence="13">SYSU_2023b</strain>
        <tissue evidence="13">Whole body</tissue>
    </source>
</reference>
<dbReference type="GO" id="GO:0004521">
    <property type="term" value="F:RNA endonuclease activity"/>
    <property type="evidence" value="ECO:0007669"/>
    <property type="project" value="UniProtKB-UniRule"/>
</dbReference>
<dbReference type="GO" id="GO:0030688">
    <property type="term" value="C:preribosome, small subunit precursor"/>
    <property type="evidence" value="ECO:0007669"/>
    <property type="project" value="TreeGrafter"/>
</dbReference>
<dbReference type="PANTHER" id="PTHR12814">
    <property type="entry name" value="RNA-BINDING PROTEIN NOB1"/>
    <property type="match status" value="1"/>
</dbReference>
<gene>
    <name evidence="13" type="ORF">WA026_021825</name>
</gene>
<comment type="similarity">
    <text evidence="2 8">Belongs to the NOB1 family.</text>
</comment>
<evidence type="ECO:0000256" key="1">
    <source>
        <dbReference type="ARBA" id="ARBA00004123"/>
    </source>
</evidence>
<evidence type="ECO:0000313" key="14">
    <source>
        <dbReference type="Proteomes" id="UP001431783"/>
    </source>
</evidence>
<keyword evidence="6 8" id="KW-0862">Zinc</keyword>
<evidence type="ECO:0000256" key="2">
    <source>
        <dbReference type="ARBA" id="ARBA00005858"/>
    </source>
</evidence>
<dbReference type="GO" id="GO:0016787">
    <property type="term" value="F:hydrolase activity"/>
    <property type="evidence" value="ECO:0007669"/>
    <property type="project" value="UniProtKB-KW"/>
</dbReference>